<dbReference type="EC" id="1.1.1.1" evidence="3"/>
<dbReference type="InterPro" id="IPR002328">
    <property type="entry name" value="ADH_Zn_CS"/>
</dbReference>
<evidence type="ECO:0000313" key="10">
    <source>
        <dbReference type="EMBL" id="KAH7242296.1"/>
    </source>
</evidence>
<gene>
    <name evidence="10" type="ORF">BKA59DRAFT_441250</name>
</gene>
<comment type="caution">
    <text evidence="10">The sequence shown here is derived from an EMBL/GenBank/DDBJ whole genome shotgun (WGS) entry which is preliminary data.</text>
</comment>
<accession>A0A8K0WAM6</accession>
<dbReference type="InterPro" id="IPR011032">
    <property type="entry name" value="GroES-like_sf"/>
</dbReference>
<dbReference type="Proteomes" id="UP000813427">
    <property type="component" value="Unassembled WGS sequence"/>
</dbReference>
<dbReference type="SMART" id="SM00829">
    <property type="entry name" value="PKS_ER"/>
    <property type="match status" value="1"/>
</dbReference>
<evidence type="ECO:0000259" key="9">
    <source>
        <dbReference type="SMART" id="SM00829"/>
    </source>
</evidence>
<keyword evidence="5 8" id="KW-0862">Zinc</keyword>
<dbReference type="InterPro" id="IPR036291">
    <property type="entry name" value="NAD(P)-bd_dom_sf"/>
</dbReference>
<evidence type="ECO:0000256" key="5">
    <source>
        <dbReference type="ARBA" id="ARBA00022833"/>
    </source>
</evidence>
<keyword evidence="7" id="KW-0520">NAD</keyword>
<dbReference type="SUPFAM" id="SSF50129">
    <property type="entry name" value="GroES-like"/>
    <property type="match status" value="1"/>
</dbReference>
<proteinExistence type="inferred from homology"/>
<dbReference type="PANTHER" id="PTHR42940:SF3">
    <property type="entry name" value="ALCOHOL DEHYDROGENASE 1-RELATED"/>
    <property type="match status" value="1"/>
</dbReference>
<dbReference type="InterPro" id="IPR013149">
    <property type="entry name" value="ADH-like_C"/>
</dbReference>
<dbReference type="Pfam" id="PF00107">
    <property type="entry name" value="ADH_zinc_N"/>
    <property type="match status" value="1"/>
</dbReference>
<evidence type="ECO:0000256" key="2">
    <source>
        <dbReference type="ARBA" id="ARBA00008072"/>
    </source>
</evidence>
<reference evidence="10" key="1">
    <citation type="journal article" date="2021" name="Nat. Commun.">
        <title>Genetic determinants of endophytism in the Arabidopsis root mycobiome.</title>
        <authorList>
            <person name="Mesny F."/>
            <person name="Miyauchi S."/>
            <person name="Thiergart T."/>
            <person name="Pickel B."/>
            <person name="Atanasova L."/>
            <person name="Karlsson M."/>
            <person name="Huettel B."/>
            <person name="Barry K.W."/>
            <person name="Haridas S."/>
            <person name="Chen C."/>
            <person name="Bauer D."/>
            <person name="Andreopoulos W."/>
            <person name="Pangilinan J."/>
            <person name="LaButti K."/>
            <person name="Riley R."/>
            <person name="Lipzen A."/>
            <person name="Clum A."/>
            <person name="Drula E."/>
            <person name="Henrissat B."/>
            <person name="Kohler A."/>
            <person name="Grigoriev I.V."/>
            <person name="Martin F.M."/>
            <person name="Hacquard S."/>
        </authorList>
    </citation>
    <scope>NUCLEOTIDE SEQUENCE</scope>
    <source>
        <strain evidence="10">MPI-SDFR-AT-0068</strain>
    </source>
</reference>
<evidence type="ECO:0000256" key="6">
    <source>
        <dbReference type="ARBA" id="ARBA00023002"/>
    </source>
</evidence>
<dbReference type="GO" id="GO:0004022">
    <property type="term" value="F:alcohol dehydrogenase (NAD+) activity"/>
    <property type="evidence" value="ECO:0007669"/>
    <property type="project" value="UniProtKB-EC"/>
</dbReference>
<dbReference type="PROSITE" id="PS00059">
    <property type="entry name" value="ADH_ZINC"/>
    <property type="match status" value="1"/>
</dbReference>
<dbReference type="FunFam" id="3.40.50.720:FF:000039">
    <property type="entry name" value="Alcohol dehydrogenase AdhP"/>
    <property type="match status" value="1"/>
</dbReference>
<comment type="cofactor">
    <cofactor evidence="1 8">
        <name>Zn(2+)</name>
        <dbReference type="ChEBI" id="CHEBI:29105"/>
    </cofactor>
</comment>
<evidence type="ECO:0000313" key="11">
    <source>
        <dbReference type="Proteomes" id="UP000813427"/>
    </source>
</evidence>
<dbReference type="GO" id="GO:0005737">
    <property type="term" value="C:cytoplasm"/>
    <property type="evidence" value="ECO:0007669"/>
    <property type="project" value="TreeGrafter"/>
</dbReference>
<dbReference type="Gene3D" id="3.90.180.10">
    <property type="entry name" value="Medium-chain alcohol dehydrogenases, catalytic domain"/>
    <property type="match status" value="1"/>
</dbReference>
<dbReference type="EMBL" id="JAGPXF010000005">
    <property type="protein sequence ID" value="KAH7242296.1"/>
    <property type="molecule type" value="Genomic_DNA"/>
</dbReference>
<dbReference type="OrthoDB" id="1879366at2759"/>
<evidence type="ECO:0000256" key="7">
    <source>
        <dbReference type="ARBA" id="ARBA00023027"/>
    </source>
</evidence>
<feature type="domain" description="Enoyl reductase (ER)" evidence="9">
    <location>
        <begin position="111"/>
        <end position="440"/>
    </location>
</feature>
<comment type="similarity">
    <text evidence="2 8">Belongs to the zinc-containing alcohol dehydrogenase family.</text>
</comment>
<organism evidence="10 11">
    <name type="scientific">Fusarium tricinctum</name>
    <dbReference type="NCBI Taxonomy" id="61284"/>
    <lineage>
        <taxon>Eukaryota</taxon>
        <taxon>Fungi</taxon>
        <taxon>Dikarya</taxon>
        <taxon>Ascomycota</taxon>
        <taxon>Pezizomycotina</taxon>
        <taxon>Sordariomycetes</taxon>
        <taxon>Hypocreomycetidae</taxon>
        <taxon>Hypocreales</taxon>
        <taxon>Nectriaceae</taxon>
        <taxon>Fusarium</taxon>
        <taxon>Fusarium tricinctum species complex</taxon>
    </lineage>
</organism>
<dbReference type="FunFam" id="3.90.180.10:FF:000002">
    <property type="entry name" value="Alcohol dehydrogenase AdhP"/>
    <property type="match status" value="1"/>
</dbReference>
<dbReference type="PANTHER" id="PTHR42940">
    <property type="entry name" value="ALCOHOL DEHYDROGENASE 1-RELATED"/>
    <property type="match status" value="1"/>
</dbReference>
<keyword evidence="11" id="KW-1185">Reference proteome</keyword>
<dbReference type="CDD" id="cd08297">
    <property type="entry name" value="CAD3"/>
    <property type="match status" value="1"/>
</dbReference>
<name>A0A8K0WAM6_9HYPO</name>
<keyword evidence="6" id="KW-0560">Oxidoreductase</keyword>
<dbReference type="GO" id="GO:0008270">
    <property type="term" value="F:zinc ion binding"/>
    <property type="evidence" value="ECO:0007669"/>
    <property type="project" value="InterPro"/>
</dbReference>
<dbReference type="InterPro" id="IPR020843">
    <property type="entry name" value="ER"/>
</dbReference>
<dbReference type="Gene3D" id="3.40.50.720">
    <property type="entry name" value="NAD(P)-binding Rossmann-like Domain"/>
    <property type="match status" value="1"/>
</dbReference>
<evidence type="ECO:0000256" key="8">
    <source>
        <dbReference type="RuleBase" id="RU361277"/>
    </source>
</evidence>
<evidence type="ECO:0000256" key="1">
    <source>
        <dbReference type="ARBA" id="ARBA00001947"/>
    </source>
</evidence>
<evidence type="ECO:0000256" key="4">
    <source>
        <dbReference type="ARBA" id="ARBA00022723"/>
    </source>
</evidence>
<dbReference type="Pfam" id="PF08240">
    <property type="entry name" value="ADH_N"/>
    <property type="match status" value="1"/>
</dbReference>
<sequence>MLSSSNMMRTSILRTGRFTTRDTARIARLTAARIQTSRRNFSSTQRIVCASCATSGGQPCTRHNPNSRASAGNIITSFNTTNSLGKTAKYATEASPIIPKEQWAQVLEEKGGSVQYKKIPVPTPGSDEVLINVKYSGVCHTDLHAVNGDWPLDTKMPLVGGHEGAGIVVARGELVKDVEIGDHVGLKWLHGSCMSCEQCRQSNESLCSDASLSGYTVDGSFQQYAVGKAAHVARIPKDCDLAGVAPILCAGLTVYKALKSSGVRPGQSVVIAGAGGGLGVFAVQYAKAMGLRVTALDGGDEKRKVCTELGADAFVDFKTSTDIVGDIKKTTHGLGPDGVLLLAASEKPFQQASQYVKSKGTIVCVGLPANAFIKAPVFDTVVREINIKGSYVGNRQDTAEAIEFYRQGLIKAPFKIVGLSELQKVYDMMIAGNIAGRYVVDTSR</sequence>
<dbReference type="InterPro" id="IPR013154">
    <property type="entry name" value="ADH-like_N"/>
</dbReference>
<keyword evidence="4 8" id="KW-0479">Metal-binding</keyword>
<evidence type="ECO:0000256" key="3">
    <source>
        <dbReference type="ARBA" id="ARBA00013190"/>
    </source>
</evidence>
<dbReference type="AlphaFoldDB" id="A0A8K0WAM6"/>
<protein>
    <recommendedName>
        <fullName evidence="3">alcohol dehydrogenase</fullName>
        <ecNumber evidence="3">1.1.1.1</ecNumber>
    </recommendedName>
</protein>
<dbReference type="SUPFAM" id="SSF51735">
    <property type="entry name" value="NAD(P)-binding Rossmann-fold domains"/>
    <property type="match status" value="1"/>
</dbReference>